<evidence type="ECO:0000313" key="3">
    <source>
        <dbReference type="EMBL" id="CAB4182678.1"/>
    </source>
</evidence>
<reference evidence="3" key="1">
    <citation type="submission" date="2020-05" db="EMBL/GenBank/DDBJ databases">
        <authorList>
            <person name="Chiriac C."/>
            <person name="Salcher M."/>
            <person name="Ghai R."/>
            <person name="Kavagutti S V."/>
        </authorList>
    </citation>
    <scope>NUCLEOTIDE SEQUENCE</scope>
</reference>
<name>A0A6J5QNU7_9CAUD</name>
<sequence>MARITNSELLTKYREKMEQSRRWRTEERYDDLWSRLIDLYRGKHHRTDIKEDQLLVNIAFATINVISPAVSINHPKITVNAKRPEDADKAVVTEAIINYWWQHYGCQEQFRRAVKDFLICGHGWVKTGYRFVEEEKAKDETPNFDSYDELATPGPEAPIETELIIKEDRCFVERISLFDMYVDPDATSMDDIRWIAQRTRRPLEDVKKDKRYNASARAEAAPSHYSKFGQDQFRPRLATDKNNAYVEVWEWYDIDRNTMSVFCDGAEKFLVSPTKMPFAFGHPYVMIRNYDVPDHFYPMGELEAIEPLQHELNLTRTQMMSHRKRYSRKWLYKETAFDTDGRSALESDEDNVMVPVISEDNINNIIVPMPAVINPPEFYNQSQLISDDIRSVSGLNEYQGGGMPEIRRTATEAAIIQDAANARVSDKLAIVEKSIGDCGRRMIMLAQQYMTGEQAVRIVGSEAQPIWLGFDRDFIQGEFDFVVEGGSTQPVNESFRRQMAMQVVDAMAPFAGAGILDMPKLATYILQYGFGIRGAASFVTPQPMMPVPPGMGPDGQPLPQQGMPPEQPMPPQGMPMDMPQGPSPDMGPMPPTGGMAMPSNIPPEILAQLLGQGAPLPNTQLPM</sequence>
<dbReference type="EMBL" id="LR797033">
    <property type="protein sequence ID" value="CAB4182678.1"/>
    <property type="molecule type" value="Genomic_DNA"/>
</dbReference>
<proteinExistence type="predicted"/>
<evidence type="ECO:0000256" key="1">
    <source>
        <dbReference type="SAM" id="MobiDB-lite"/>
    </source>
</evidence>
<organism evidence="3">
    <name type="scientific">uncultured Caudovirales phage</name>
    <dbReference type="NCBI Taxonomy" id="2100421"/>
    <lineage>
        <taxon>Viruses</taxon>
        <taxon>Duplodnaviria</taxon>
        <taxon>Heunggongvirae</taxon>
        <taxon>Uroviricota</taxon>
        <taxon>Caudoviricetes</taxon>
        <taxon>Peduoviridae</taxon>
        <taxon>Maltschvirus</taxon>
        <taxon>Maltschvirus maltsch</taxon>
    </lineage>
</organism>
<dbReference type="EMBL" id="LR797281">
    <property type="protein sequence ID" value="CAB4199289.1"/>
    <property type="molecule type" value="Genomic_DNA"/>
</dbReference>
<evidence type="ECO:0000313" key="2">
    <source>
        <dbReference type="EMBL" id="CAB4171363.1"/>
    </source>
</evidence>
<accession>A0A6J5QNU7</accession>
<gene>
    <name evidence="3" type="ORF">UFOVP1091_13</name>
    <name evidence="4" type="ORF">UFOVP1335_33</name>
    <name evidence="5" type="ORF">UFOVP1445_13</name>
    <name evidence="2" type="ORF">UFOVP914_54</name>
</gene>
<evidence type="ECO:0000313" key="4">
    <source>
        <dbReference type="EMBL" id="CAB4199289.1"/>
    </source>
</evidence>
<evidence type="ECO:0000313" key="5">
    <source>
        <dbReference type="EMBL" id="CAB4212463.1"/>
    </source>
</evidence>
<evidence type="ECO:0008006" key="6">
    <source>
        <dbReference type="Google" id="ProtNLM"/>
    </source>
</evidence>
<dbReference type="EMBL" id="LR796864">
    <property type="protein sequence ID" value="CAB4171363.1"/>
    <property type="molecule type" value="Genomic_DNA"/>
</dbReference>
<dbReference type="InterPro" id="IPR032427">
    <property type="entry name" value="P22_portal"/>
</dbReference>
<dbReference type="Pfam" id="PF16510">
    <property type="entry name" value="P22_portal"/>
    <property type="match status" value="1"/>
</dbReference>
<protein>
    <recommendedName>
        <fullName evidence="6">Portal protein</fullName>
    </recommendedName>
</protein>
<dbReference type="EMBL" id="LR797381">
    <property type="protein sequence ID" value="CAB4212463.1"/>
    <property type="molecule type" value="Genomic_DNA"/>
</dbReference>
<feature type="compositionally biased region" description="Low complexity" evidence="1">
    <location>
        <begin position="554"/>
        <end position="564"/>
    </location>
</feature>
<feature type="region of interest" description="Disordered" evidence="1">
    <location>
        <begin position="549"/>
        <end position="584"/>
    </location>
</feature>